<dbReference type="InterPro" id="IPR007244">
    <property type="entry name" value="Naa35_N"/>
</dbReference>
<dbReference type="PANTHER" id="PTHR21373:SF0">
    <property type="entry name" value="N-ALPHA-ACETYLTRANSFERASE 35, NATC AUXILIARY SUBUNIT"/>
    <property type="match status" value="1"/>
</dbReference>
<sequence>MRRPQGRGLELARKHIASYLSVLDCIRRSSDFLRSSARNTSEHGVDDRTTASGCQPIGFNATLNSRLSAPTPPRAIRTLSWEKAVEYFEKLLNDLDIICSYSLDPLFERVLRFVVQFQKSQPDLVARAHLQVLLVQDGKLYGRDPIFSVISRAAALPEVTKDHDIQKNEYVLQLGQSILVRNLDLFQLFGPLLLLGWLGTPKKWSIGNLIISIIAENFVTNRCNSEAKAVVPPIKIKKANKKRAASSDSDLASSRDLDDTGAIGTDISVPILALGPFCISDGDGF</sequence>
<comment type="caution">
    <text evidence="2">The sequence shown here is derived from an EMBL/GenBank/DDBJ whole genome shotgun (WGS) entry which is preliminary data.</text>
</comment>
<evidence type="ECO:0000259" key="1">
    <source>
        <dbReference type="Pfam" id="PF25789"/>
    </source>
</evidence>
<proteinExistence type="predicted"/>
<dbReference type="Pfam" id="PF25789">
    <property type="entry name" value="TPR_NAA35"/>
    <property type="match status" value="1"/>
</dbReference>
<evidence type="ECO:0000313" key="2">
    <source>
        <dbReference type="EMBL" id="KAK9277730.1"/>
    </source>
</evidence>
<keyword evidence="3" id="KW-1185">Reference proteome</keyword>
<accession>A0AAP0RIQ1</accession>
<reference evidence="2 3" key="1">
    <citation type="journal article" date="2024" name="Plant J.">
        <title>Genome sequences and population genomics reveal climatic adaptation and genomic divergence between two closely related sweetgum species.</title>
        <authorList>
            <person name="Xu W.Q."/>
            <person name="Ren C.Q."/>
            <person name="Zhang X.Y."/>
            <person name="Comes H.P."/>
            <person name="Liu X.H."/>
            <person name="Li Y.G."/>
            <person name="Kettle C.J."/>
            <person name="Jalonen R."/>
            <person name="Gaisberger H."/>
            <person name="Ma Y.Z."/>
            <person name="Qiu Y.X."/>
        </authorList>
    </citation>
    <scope>NUCLEOTIDE SEQUENCE [LARGE SCALE GENOMIC DNA]</scope>
    <source>
        <strain evidence="2">Hangzhou</strain>
    </source>
</reference>
<feature type="domain" description="NAA35-like TPR repeats" evidence="1">
    <location>
        <begin position="97"/>
        <end position="178"/>
    </location>
</feature>
<name>A0AAP0RIQ1_LIQFO</name>
<protein>
    <recommendedName>
        <fullName evidence="1">NAA35-like TPR repeats domain-containing protein</fullName>
    </recommendedName>
</protein>
<dbReference type="AlphaFoldDB" id="A0AAP0RIQ1"/>
<dbReference type="GO" id="GO:0031417">
    <property type="term" value="C:NatC complex"/>
    <property type="evidence" value="ECO:0007669"/>
    <property type="project" value="InterPro"/>
</dbReference>
<dbReference type="PANTHER" id="PTHR21373">
    <property type="entry name" value="GLUCOSE REPRESSIBLE PROTEIN MAK10"/>
    <property type="match status" value="1"/>
</dbReference>
<gene>
    <name evidence="2" type="ORF">L1049_007277</name>
</gene>
<organism evidence="2 3">
    <name type="scientific">Liquidambar formosana</name>
    <name type="common">Formosan gum</name>
    <dbReference type="NCBI Taxonomy" id="63359"/>
    <lineage>
        <taxon>Eukaryota</taxon>
        <taxon>Viridiplantae</taxon>
        <taxon>Streptophyta</taxon>
        <taxon>Embryophyta</taxon>
        <taxon>Tracheophyta</taxon>
        <taxon>Spermatophyta</taxon>
        <taxon>Magnoliopsida</taxon>
        <taxon>eudicotyledons</taxon>
        <taxon>Gunneridae</taxon>
        <taxon>Pentapetalae</taxon>
        <taxon>Saxifragales</taxon>
        <taxon>Altingiaceae</taxon>
        <taxon>Liquidambar</taxon>
    </lineage>
</organism>
<dbReference type="EMBL" id="JBBPBK010000010">
    <property type="protein sequence ID" value="KAK9277730.1"/>
    <property type="molecule type" value="Genomic_DNA"/>
</dbReference>
<evidence type="ECO:0000313" key="3">
    <source>
        <dbReference type="Proteomes" id="UP001415857"/>
    </source>
</evidence>
<dbReference type="InterPro" id="IPR057982">
    <property type="entry name" value="TPR_NAA35"/>
</dbReference>
<dbReference type="Proteomes" id="UP001415857">
    <property type="component" value="Unassembled WGS sequence"/>
</dbReference>